<accession>K9GT91</accession>
<dbReference type="EMBL" id="ANHY01000013">
    <property type="protein sequence ID" value="EKV29180.1"/>
    <property type="molecule type" value="Genomic_DNA"/>
</dbReference>
<organism evidence="1 2">
    <name type="scientific">Caenispirillum salinarum AK4</name>
    <dbReference type="NCBI Taxonomy" id="1238182"/>
    <lineage>
        <taxon>Bacteria</taxon>
        <taxon>Pseudomonadati</taxon>
        <taxon>Pseudomonadota</taxon>
        <taxon>Alphaproteobacteria</taxon>
        <taxon>Rhodospirillales</taxon>
        <taxon>Novispirillaceae</taxon>
        <taxon>Caenispirillum</taxon>
    </lineage>
</organism>
<name>K9GT91_9PROT</name>
<sequence>MSITRILGALTGTAERPRYSRFCREYAQFVADWCAAGKAGSFYLVQEPSDLTVYEDRKVIEIDENQYITPGFGAGSNSFVIFRGAHVKSANHERGWGGWRHGFGHHTLHFAYPDPSEMTDHEREYFESEVKRRETAHLPVYTDVLACLEENNMIPADRDYLVREPF</sequence>
<gene>
    <name evidence="1" type="ORF">C882_0487</name>
</gene>
<evidence type="ECO:0000313" key="1">
    <source>
        <dbReference type="EMBL" id="EKV29180.1"/>
    </source>
</evidence>
<dbReference type="Proteomes" id="UP000009881">
    <property type="component" value="Unassembled WGS sequence"/>
</dbReference>
<dbReference type="RefSeq" id="WP_009541145.1">
    <property type="nucleotide sequence ID" value="NZ_ANHY01000013.1"/>
</dbReference>
<proteinExistence type="predicted"/>
<protein>
    <submittedName>
        <fullName evidence="1">Uncharacterized protein</fullName>
    </submittedName>
</protein>
<comment type="caution">
    <text evidence="1">The sequence shown here is derived from an EMBL/GenBank/DDBJ whole genome shotgun (WGS) entry which is preliminary data.</text>
</comment>
<keyword evidence="2" id="KW-1185">Reference proteome</keyword>
<dbReference type="AlphaFoldDB" id="K9GT91"/>
<evidence type="ECO:0000313" key="2">
    <source>
        <dbReference type="Proteomes" id="UP000009881"/>
    </source>
</evidence>
<reference evidence="1 2" key="1">
    <citation type="journal article" date="2013" name="Genome Announc.">
        <title>Draft Genome Sequence of an Alphaproteobacterium, Caenispirillum salinarum AK4(T), Isolated from a Solar Saltern.</title>
        <authorList>
            <person name="Khatri I."/>
            <person name="Singh A."/>
            <person name="Korpole S."/>
            <person name="Pinnaka A.K."/>
            <person name="Subramanian S."/>
        </authorList>
    </citation>
    <scope>NUCLEOTIDE SEQUENCE [LARGE SCALE GENOMIC DNA]</scope>
    <source>
        <strain evidence="1 2">AK4</strain>
    </source>
</reference>